<feature type="compositionally biased region" description="Low complexity" evidence="1">
    <location>
        <begin position="92"/>
        <end position="109"/>
    </location>
</feature>
<gene>
    <name evidence="2" type="primary">LOC114340423</name>
</gene>
<dbReference type="AlphaFoldDB" id="A0A6P7GP26"/>
<feature type="region of interest" description="Disordered" evidence="1">
    <location>
        <begin position="203"/>
        <end position="247"/>
    </location>
</feature>
<organism evidence="2">
    <name type="scientific">Diabrotica virgifera virgifera</name>
    <name type="common">western corn rootworm</name>
    <dbReference type="NCBI Taxonomy" id="50390"/>
    <lineage>
        <taxon>Eukaryota</taxon>
        <taxon>Metazoa</taxon>
        <taxon>Ecdysozoa</taxon>
        <taxon>Arthropoda</taxon>
        <taxon>Hexapoda</taxon>
        <taxon>Insecta</taxon>
        <taxon>Pterygota</taxon>
        <taxon>Neoptera</taxon>
        <taxon>Endopterygota</taxon>
        <taxon>Coleoptera</taxon>
        <taxon>Polyphaga</taxon>
        <taxon>Cucujiformia</taxon>
        <taxon>Chrysomeloidea</taxon>
        <taxon>Chrysomelidae</taxon>
        <taxon>Galerucinae</taxon>
        <taxon>Diabroticina</taxon>
        <taxon>Diabroticites</taxon>
        <taxon>Diabrotica</taxon>
    </lineage>
</organism>
<name>A0A6P7GP26_DIAVI</name>
<feature type="compositionally biased region" description="Low complexity" evidence="1">
    <location>
        <begin position="203"/>
        <end position="228"/>
    </location>
</feature>
<evidence type="ECO:0000256" key="1">
    <source>
        <dbReference type="SAM" id="MobiDB-lite"/>
    </source>
</evidence>
<reference evidence="2" key="1">
    <citation type="submission" date="2025-08" db="UniProtKB">
        <authorList>
            <consortium name="RefSeq"/>
        </authorList>
    </citation>
    <scope>IDENTIFICATION</scope>
    <source>
        <tissue evidence="2">Whole insect</tissue>
    </source>
</reference>
<protein>
    <submittedName>
        <fullName evidence="2">Uncharacterized protein</fullName>
    </submittedName>
</protein>
<accession>A0A6P7GP26</accession>
<dbReference type="RefSeq" id="XP_028146958.1">
    <property type="nucleotide sequence ID" value="XM_028291157.1"/>
</dbReference>
<feature type="region of interest" description="Disordered" evidence="1">
    <location>
        <begin position="83"/>
        <end position="109"/>
    </location>
</feature>
<feature type="region of interest" description="Disordered" evidence="1">
    <location>
        <begin position="138"/>
        <end position="170"/>
    </location>
</feature>
<sequence length="247" mass="27525">MLIVRIVVNTMRLIISLLFIITLSNVVRGGFLTGHHPFPSNLLSHRTLIGGAVGAHPFTGAYSSSSLSQTVSTAPQQIQSSYSTYHPFSFDNGNQLNQNQGQSNQNQAQFNQNQRQFNQNQGQYNQNQGQYNQVQYNQNQGHNNQDQGQYRQGNQNQGQNNQNQSQNQFTPNNLYTTVQSNFNGYNNPNHPVVIAFGSYALGNGPNQGHNQGQRGQNQGQGGNNQNQNYDYGFNRISHGPHNSYGSF</sequence>
<evidence type="ECO:0000313" key="2">
    <source>
        <dbReference type="RefSeq" id="XP_028146958.1"/>
    </source>
</evidence>
<proteinExistence type="predicted"/>
<dbReference type="InParanoid" id="A0A6P7GP26"/>